<protein>
    <submittedName>
        <fullName evidence="1">Uncharacterized protein</fullName>
    </submittedName>
</protein>
<dbReference type="AlphaFoldDB" id="A0A194X2C3"/>
<proteinExistence type="predicted"/>
<name>A0A194X2C3_MOLSC</name>
<dbReference type="OrthoDB" id="3543627at2759"/>
<dbReference type="InParanoid" id="A0A194X2C3"/>
<sequence>MERQPLHNVEPLKCWHCDWPNSMYSEFSVACNGWTLPTRIQELETEVRIEWEKFVIPANYPEEAKSRLMRDAMVAIANNRNVAILGVQFKRSRAHLGREKEKTAVFLYRAGGDKRLSSSSNKGHASSREWQSIKTDHDPVRLDFKEIVGKETQIVTYSYTLPEAFPKLKPLTTVGEGETDM</sequence>
<reference evidence="1 2" key="1">
    <citation type="submission" date="2015-10" db="EMBL/GenBank/DDBJ databases">
        <title>Full genome of DAOMC 229536 Phialocephala scopiformis, a fungal endophyte of spruce producing the potent anti-insectan compound rugulosin.</title>
        <authorList>
            <consortium name="DOE Joint Genome Institute"/>
            <person name="Walker A.K."/>
            <person name="Frasz S.L."/>
            <person name="Seifert K.A."/>
            <person name="Miller J.D."/>
            <person name="Mondo S.J."/>
            <person name="Labutti K."/>
            <person name="Lipzen A."/>
            <person name="Dockter R."/>
            <person name="Kennedy M."/>
            <person name="Grigoriev I.V."/>
            <person name="Spatafora J.W."/>
        </authorList>
    </citation>
    <scope>NUCLEOTIDE SEQUENCE [LARGE SCALE GENOMIC DNA]</scope>
    <source>
        <strain evidence="1 2">CBS 120377</strain>
    </source>
</reference>
<dbReference type="KEGG" id="psco:LY89DRAFT_130628"/>
<evidence type="ECO:0000313" key="2">
    <source>
        <dbReference type="Proteomes" id="UP000070700"/>
    </source>
</evidence>
<dbReference type="EMBL" id="KQ947420">
    <property type="protein sequence ID" value="KUJ14154.1"/>
    <property type="molecule type" value="Genomic_DNA"/>
</dbReference>
<evidence type="ECO:0000313" key="1">
    <source>
        <dbReference type="EMBL" id="KUJ14154.1"/>
    </source>
</evidence>
<dbReference type="RefSeq" id="XP_018068509.1">
    <property type="nucleotide sequence ID" value="XM_018205242.1"/>
</dbReference>
<accession>A0A194X2C3</accession>
<dbReference type="GeneID" id="28814968"/>
<gene>
    <name evidence="1" type="ORF">LY89DRAFT_130628</name>
</gene>
<dbReference type="Proteomes" id="UP000070700">
    <property type="component" value="Unassembled WGS sequence"/>
</dbReference>
<keyword evidence="2" id="KW-1185">Reference proteome</keyword>
<organism evidence="1 2">
    <name type="scientific">Mollisia scopiformis</name>
    <name type="common">Conifer needle endophyte fungus</name>
    <name type="synonym">Phialocephala scopiformis</name>
    <dbReference type="NCBI Taxonomy" id="149040"/>
    <lineage>
        <taxon>Eukaryota</taxon>
        <taxon>Fungi</taxon>
        <taxon>Dikarya</taxon>
        <taxon>Ascomycota</taxon>
        <taxon>Pezizomycotina</taxon>
        <taxon>Leotiomycetes</taxon>
        <taxon>Helotiales</taxon>
        <taxon>Mollisiaceae</taxon>
        <taxon>Mollisia</taxon>
    </lineage>
</organism>